<accession>A0A229P226</accession>
<dbReference type="SMART" id="SM00346">
    <property type="entry name" value="HTH_ICLR"/>
    <property type="match status" value="1"/>
</dbReference>
<dbReference type="RefSeq" id="WP_089523366.1">
    <property type="nucleotide sequence ID" value="NZ_NMUQ01000001.1"/>
</dbReference>
<dbReference type="PROSITE" id="PS51077">
    <property type="entry name" value="HTH_ICLR"/>
    <property type="match status" value="1"/>
</dbReference>
<keyword evidence="7" id="KW-1185">Reference proteome</keyword>
<gene>
    <name evidence="6" type="ORF">CGZ75_06230</name>
</gene>
<dbReference type="PANTHER" id="PTHR30136">
    <property type="entry name" value="HELIX-TURN-HELIX TRANSCRIPTIONAL REGULATOR, ICLR FAMILY"/>
    <property type="match status" value="1"/>
</dbReference>
<dbReference type="InterPro" id="IPR050707">
    <property type="entry name" value="HTH_MetabolicPath_Reg"/>
</dbReference>
<dbReference type="PANTHER" id="PTHR30136:SF35">
    <property type="entry name" value="HTH-TYPE TRANSCRIPTIONAL REGULATOR RV1719"/>
    <property type="match status" value="1"/>
</dbReference>
<dbReference type="GO" id="GO:0003700">
    <property type="term" value="F:DNA-binding transcription factor activity"/>
    <property type="evidence" value="ECO:0007669"/>
    <property type="project" value="TreeGrafter"/>
</dbReference>
<comment type="caution">
    <text evidence="6">The sequence shown here is derived from an EMBL/GenBank/DDBJ whole genome shotgun (WGS) entry which is preliminary data.</text>
</comment>
<keyword evidence="3" id="KW-0804">Transcription</keyword>
<dbReference type="InterPro" id="IPR029016">
    <property type="entry name" value="GAF-like_dom_sf"/>
</dbReference>
<dbReference type="Pfam" id="PF01614">
    <property type="entry name" value="IclR_C"/>
    <property type="match status" value="1"/>
</dbReference>
<dbReference type="OrthoDB" id="9791752at2"/>
<evidence type="ECO:0000256" key="1">
    <source>
        <dbReference type="ARBA" id="ARBA00023015"/>
    </source>
</evidence>
<name>A0A229P226_9BACL</name>
<protein>
    <submittedName>
        <fullName evidence="6">IclR family transcriptional regulator</fullName>
    </submittedName>
</protein>
<dbReference type="AlphaFoldDB" id="A0A229P226"/>
<evidence type="ECO:0000256" key="2">
    <source>
        <dbReference type="ARBA" id="ARBA00023125"/>
    </source>
</evidence>
<evidence type="ECO:0000259" key="5">
    <source>
        <dbReference type="PROSITE" id="PS51078"/>
    </source>
</evidence>
<evidence type="ECO:0000313" key="7">
    <source>
        <dbReference type="Proteomes" id="UP000215145"/>
    </source>
</evidence>
<sequence>MEKLDPSLKALEIIEACAKSGSEGIGVTEIVNETGLSRSTVHRLVISLTESFYLRRVGTSKKFKLGYRLLRLTDSLTNDLKIKDIASPYLHQLSATTQEAVHLIQLDGSYAVYVDKIDSPQPVGLLSKIGTRIMLHCTGAGKVLLAHLSVEQRARIVQEVGLPPQTPYSITDAAKLNQELAVIKEQGYSIDRMENREGIYCIAGPIYDHRNEVIAAFSVSGPSYRFSLEQLDSHIPTIKETTRLISEQLGFQN</sequence>
<proteinExistence type="predicted"/>
<dbReference type="PROSITE" id="PS51078">
    <property type="entry name" value="ICLR_ED"/>
    <property type="match status" value="1"/>
</dbReference>
<keyword evidence="2" id="KW-0238">DNA-binding</keyword>
<dbReference type="GO" id="GO:0045892">
    <property type="term" value="P:negative regulation of DNA-templated transcription"/>
    <property type="evidence" value="ECO:0007669"/>
    <property type="project" value="TreeGrafter"/>
</dbReference>
<dbReference type="GO" id="GO:0003677">
    <property type="term" value="F:DNA binding"/>
    <property type="evidence" value="ECO:0007669"/>
    <property type="project" value="UniProtKB-KW"/>
</dbReference>
<keyword evidence="1" id="KW-0805">Transcription regulation</keyword>
<dbReference type="Gene3D" id="3.30.450.40">
    <property type="match status" value="1"/>
</dbReference>
<evidence type="ECO:0000259" key="4">
    <source>
        <dbReference type="PROSITE" id="PS51077"/>
    </source>
</evidence>
<organism evidence="6 7">
    <name type="scientific">Paenibacillus herberti</name>
    <dbReference type="NCBI Taxonomy" id="1619309"/>
    <lineage>
        <taxon>Bacteria</taxon>
        <taxon>Bacillati</taxon>
        <taxon>Bacillota</taxon>
        <taxon>Bacilli</taxon>
        <taxon>Bacillales</taxon>
        <taxon>Paenibacillaceae</taxon>
        <taxon>Paenibacillus</taxon>
    </lineage>
</organism>
<evidence type="ECO:0000313" key="6">
    <source>
        <dbReference type="EMBL" id="OXM16282.1"/>
    </source>
</evidence>
<dbReference type="InterPro" id="IPR036390">
    <property type="entry name" value="WH_DNA-bd_sf"/>
</dbReference>
<dbReference type="Proteomes" id="UP000215145">
    <property type="component" value="Unassembled WGS sequence"/>
</dbReference>
<dbReference type="Pfam" id="PF09339">
    <property type="entry name" value="HTH_IclR"/>
    <property type="match status" value="1"/>
</dbReference>
<dbReference type="InterPro" id="IPR005471">
    <property type="entry name" value="Tscrpt_reg_IclR_N"/>
</dbReference>
<feature type="domain" description="HTH iclR-type" evidence="4">
    <location>
        <begin position="4"/>
        <end position="67"/>
    </location>
</feature>
<dbReference type="EMBL" id="NMUQ01000001">
    <property type="protein sequence ID" value="OXM16282.1"/>
    <property type="molecule type" value="Genomic_DNA"/>
</dbReference>
<evidence type="ECO:0000256" key="3">
    <source>
        <dbReference type="ARBA" id="ARBA00023163"/>
    </source>
</evidence>
<dbReference type="SUPFAM" id="SSF46785">
    <property type="entry name" value="Winged helix' DNA-binding domain"/>
    <property type="match status" value="1"/>
</dbReference>
<feature type="domain" description="IclR-ED" evidence="5">
    <location>
        <begin position="68"/>
        <end position="251"/>
    </location>
</feature>
<dbReference type="SUPFAM" id="SSF55781">
    <property type="entry name" value="GAF domain-like"/>
    <property type="match status" value="1"/>
</dbReference>
<dbReference type="Gene3D" id="1.10.10.10">
    <property type="entry name" value="Winged helix-like DNA-binding domain superfamily/Winged helix DNA-binding domain"/>
    <property type="match status" value="1"/>
</dbReference>
<dbReference type="InterPro" id="IPR014757">
    <property type="entry name" value="Tscrpt_reg_IclR_C"/>
</dbReference>
<dbReference type="InterPro" id="IPR036388">
    <property type="entry name" value="WH-like_DNA-bd_sf"/>
</dbReference>
<reference evidence="6 7" key="1">
    <citation type="submission" date="2017-07" db="EMBL/GenBank/DDBJ databases">
        <title>Paenibacillus herberti R33 genome sequencing and assembly.</title>
        <authorList>
            <person name="Su W."/>
        </authorList>
    </citation>
    <scope>NUCLEOTIDE SEQUENCE [LARGE SCALE GENOMIC DNA]</scope>
    <source>
        <strain evidence="6 7">R33</strain>
    </source>
</reference>